<sequence length="119" mass="12825">MMTKRQREYTFRLSQPYSAGATFGGIGVPEPIIELAGGNGFVEGVGLAGIVDRGTRQLGRVAVSGTWVLVGLLLCSGLVFLCWLYRAACNVRALGAQGMQVSPAWAVSLAVWPLQWRNR</sequence>
<reference evidence="3" key="1">
    <citation type="journal article" date="2019" name="J. Anim. Genet.">
        <title>Description and whole genome sequencing of Eikenella exigua sp. nov., isolated from brain abscess and blood.</title>
        <authorList>
            <person name="Stormo K.A."/>
            <person name="Nygaard R.M."/>
            <person name="Bruvold T.S."/>
            <person name="Dimmen G."/>
            <person name="Lindemann P.C."/>
            <person name="Jordal S."/>
            <person name="Kommedal O."/>
        </authorList>
    </citation>
    <scope>NUCLEOTIDE SEQUENCE [LARGE SCALE GENOMIC DNA]</scope>
    <source>
        <strain evidence="3">PXX</strain>
    </source>
</reference>
<evidence type="ECO:0000256" key="1">
    <source>
        <dbReference type="SAM" id="Phobius"/>
    </source>
</evidence>
<accession>A0AAX1F9C4</accession>
<gene>
    <name evidence="2" type="ORF">EZJ17_08520</name>
</gene>
<protein>
    <submittedName>
        <fullName evidence="2">DUF4328 domain-containing protein</fullName>
    </submittedName>
</protein>
<evidence type="ECO:0000313" key="3">
    <source>
        <dbReference type="Proteomes" id="UP000326695"/>
    </source>
</evidence>
<feature type="transmembrane region" description="Helical" evidence="1">
    <location>
        <begin position="66"/>
        <end position="88"/>
    </location>
</feature>
<name>A0AAX1F9C4_9NEIS</name>
<evidence type="ECO:0000313" key="2">
    <source>
        <dbReference type="EMBL" id="QED92641.1"/>
    </source>
</evidence>
<dbReference type="KEGG" id="eex:EZJ17_08520"/>
<dbReference type="EMBL" id="CP038018">
    <property type="protein sequence ID" value="QED92641.1"/>
    <property type="molecule type" value="Genomic_DNA"/>
</dbReference>
<proteinExistence type="predicted"/>
<dbReference type="Proteomes" id="UP000326695">
    <property type="component" value="Chromosome"/>
</dbReference>
<organism evidence="2 3">
    <name type="scientific">Eikenella exigua</name>
    <dbReference type="NCBI Taxonomy" id="2528037"/>
    <lineage>
        <taxon>Bacteria</taxon>
        <taxon>Pseudomonadati</taxon>
        <taxon>Pseudomonadota</taxon>
        <taxon>Betaproteobacteria</taxon>
        <taxon>Neisseriales</taxon>
        <taxon>Neisseriaceae</taxon>
        <taxon>Eikenella</taxon>
    </lineage>
</organism>
<keyword evidence="1" id="KW-1133">Transmembrane helix</keyword>
<keyword evidence="3" id="KW-1185">Reference proteome</keyword>
<keyword evidence="1" id="KW-0812">Transmembrane</keyword>
<keyword evidence="1" id="KW-0472">Membrane</keyword>
<dbReference type="AlphaFoldDB" id="A0AAX1F9C4"/>